<reference evidence="1 2" key="1">
    <citation type="submission" date="2019-07" db="EMBL/GenBank/DDBJ databases">
        <title>R&amp;d 2014.</title>
        <authorList>
            <person name="Klenk H.-P."/>
        </authorList>
    </citation>
    <scope>NUCLEOTIDE SEQUENCE [LARGE SCALE GENOMIC DNA]</scope>
    <source>
        <strain evidence="1 2">DSM 43868</strain>
    </source>
</reference>
<gene>
    <name evidence="1" type="ORF">JD77_05258</name>
</gene>
<proteinExistence type="predicted"/>
<name>A0A562IGV2_MICOL</name>
<evidence type="ECO:0000313" key="1">
    <source>
        <dbReference type="EMBL" id="TWH70237.1"/>
    </source>
</evidence>
<accession>A0A562IGV2</accession>
<sequence length="77" mass="8278">MSRKVAIEADLGRGALSDRAFVQRLRAAGGPSHELLVLLDQHRVLTTNQLARVTGAPVGTVRIRPAHSFQPNAKGLI</sequence>
<dbReference type="AlphaFoldDB" id="A0A562IGV2"/>
<comment type="caution">
    <text evidence="1">The sequence shown here is derived from an EMBL/GenBank/DDBJ whole genome shotgun (WGS) entry which is preliminary data.</text>
</comment>
<organism evidence="1 2">
    <name type="scientific">Micromonospora olivasterospora</name>
    <dbReference type="NCBI Taxonomy" id="1880"/>
    <lineage>
        <taxon>Bacteria</taxon>
        <taxon>Bacillati</taxon>
        <taxon>Actinomycetota</taxon>
        <taxon>Actinomycetes</taxon>
        <taxon>Micromonosporales</taxon>
        <taxon>Micromonosporaceae</taxon>
        <taxon>Micromonospora</taxon>
    </lineage>
</organism>
<evidence type="ECO:0000313" key="2">
    <source>
        <dbReference type="Proteomes" id="UP000319825"/>
    </source>
</evidence>
<dbReference type="Proteomes" id="UP000319825">
    <property type="component" value="Unassembled WGS sequence"/>
</dbReference>
<protein>
    <submittedName>
        <fullName evidence="1">Uncharacterized protein</fullName>
    </submittedName>
</protein>
<keyword evidence="2" id="KW-1185">Reference proteome</keyword>
<dbReference type="EMBL" id="VLKE01000001">
    <property type="protein sequence ID" value="TWH70237.1"/>
    <property type="molecule type" value="Genomic_DNA"/>
</dbReference>